<keyword evidence="1" id="KW-1133">Transmembrane helix</keyword>
<keyword evidence="3" id="KW-0407">Ion channel</keyword>
<dbReference type="GO" id="GO:0034220">
    <property type="term" value="P:monoatomic ion transmembrane transport"/>
    <property type="evidence" value="ECO:0007669"/>
    <property type="project" value="UniProtKB-KW"/>
</dbReference>
<dbReference type="Gene3D" id="1.10.287.70">
    <property type="match status" value="1"/>
</dbReference>
<dbReference type="InterPro" id="IPR013099">
    <property type="entry name" value="K_chnl_dom"/>
</dbReference>
<proteinExistence type="predicted"/>
<feature type="transmembrane region" description="Helical" evidence="1">
    <location>
        <begin position="92"/>
        <end position="111"/>
    </location>
</feature>
<keyword evidence="3" id="KW-0406">Ion transport</keyword>
<name>A0ABY5PCC4_9ACTN</name>
<dbReference type="EMBL" id="CP088295">
    <property type="protein sequence ID" value="UUY02258.1"/>
    <property type="molecule type" value="Genomic_DNA"/>
</dbReference>
<keyword evidence="1" id="KW-0472">Membrane</keyword>
<feature type="transmembrane region" description="Helical" evidence="1">
    <location>
        <begin position="36"/>
        <end position="55"/>
    </location>
</feature>
<evidence type="ECO:0000259" key="2">
    <source>
        <dbReference type="Pfam" id="PF07885"/>
    </source>
</evidence>
<feature type="transmembrane region" description="Helical" evidence="1">
    <location>
        <begin position="191"/>
        <end position="212"/>
    </location>
</feature>
<reference evidence="4" key="1">
    <citation type="submission" date="2021-11" db="EMBL/GenBank/DDBJ databases">
        <title>Cultivation dependent microbiological survey of springs from the worlds oldest radium mine currently devoted to the extraction of radon-saturated water.</title>
        <authorList>
            <person name="Kapinusova G."/>
            <person name="Smrhova T."/>
            <person name="Strejcek M."/>
            <person name="Suman J."/>
            <person name="Jani K."/>
            <person name="Pajer P."/>
            <person name="Uhlik O."/>
        </authorList>
    </citation>
    <scope>NUCLEOTIDE SEQUENCE [LARGE SCALE GENOMIC DNA]</scope>
    <source>
        <strain evidence="4">J379</strain>
    </source>
</reference>
<dbReference type="Pfam" id="PF07885">
    <property type="entry name" value="Ion_trans_2"/>
    <property type="match status" value="1"/>
</dbReference>
<feature type="transmembrane region" description="Helical" evidence="1">
    <location>
        <begin position="123"/>
        <end position="145"/>
    </location>
</feature>
<evidence type="ECO:0000313" key="3">
    <source>
        <dbReference type="EMBL" id="UUY02258.1"/>
    </source>
</evidence>
<organism evidence="3 4">
    <name type="scientific">Svornostia abyssi</name>
    <dbReference type="NCBI Taxonomy" id="2898438"/>
    <lineage>
        <taxon>Bacteria</taxon>
        <taxon>Bacillati</taxon>
        <taxon>Actinomycetota</taxon>
        <taxon>Thermoleophilia</taxon>
        <taxon>Solirubrobacterales</taxon>
        <taxon>Baekduiaceae</taxon>
        <taxon>Svornostia</taxon>
    </lineage>
</organism>
<feature type="domain" description="Potassium channel" evidence="2">
    <location>
        <begin position="159"/>
        <end position="210"/>
    </location>
</feature>
<keyword evidence="1" id="KW-0812">Transmembrane</keyword>
<dbReference type="SUPFAM" id="SSF81324">
    <property type="entry name" value="Voltage-gated potassium channels"/>
    <property type="match status" value="1"/>
</dbReference>
<sequence length="222" mass="23261">MTSSPDAGIRRQRFALVMVLSLGTVLLTIATPQADATRALALFFQGLALIVAIVAARDHERLRQQTAIILMVALLSACALAGLGVLTDDVRVLASLLIAVATPAVMVRGVVRLLRERGVVLQAVFGALALYLQIGLIFAFAAAGIGSAQGTPFFGGDDPQSISEFVYFSFTTMSTTGYGDLTPATSLGRSLAVLEMLVGQIYLVTVVGLLVGNIGRERPTAP</sequence>
<evidence type="ECO:0000256" key="1">
    <source>
        <dbReference type="SAM" id="Phobius"/>
    </source>
</evidence>
<feature type="transmembrane region" description="Helical" evidence="1">
    <location>
        <begin position="67"/>
        <end position="86"/>
    </location>
</feature>
<dbReference type="RefSeq" id="WP_353862791.1">
    <property type="nucleotide sequence ID" value="NZ_CP088295.1"/>
</dbReference>
<evidence type="ECO:0000313" key="4">
    <source>
        <dbReference type="Proteomes" id="UP001058860"/>
    </source>
</evidence>
<gene>
    <name evidence="3" type="ORF">LRS13_16255</name>
</gene>
<accession>A0ABY5PCC4</accession>
<feature type="transmembrane region" description="Helical" evidence="1">
    <location>
        <begin position="12"/>
        <end position="30"/>
    </location>
</feature>
<keyword evidence="3" id="KW-0813">Transport</keyword>
<protein>
    <submittedName>
        <fullName evidence="3">Potassium channel family protein</fullName>
    </submittedName>
</protein>
<keyword evidence="4" id="KW-1185">Reference proteome</keyword>
<dbReference type="Proteomes" id="UP001058860">
    <property type="component" value="Chromosome"/>
</dbReference>